<keyword evidence="1" id="KW-0472">Membrane</keyword>
<sequence length="76" mass="9052">MKTRGYCKSYYYYILNTLLFILFLNNLNLINISNYPEQNNALSNLFELDFSIYLGLGCVIQDIKIIIMNWHKYADQ</sequence>
<dbReference type="AlphaFoldDB" id="A0A2N0NG24"/>
<protein>
    <submittedName>
        <fullName evidence="2">Uncharacterized protein</fullName>
    </submittedName>
</protein>
<reference evidence="2 3" key="2">
    <citation type="submission" date="2017-09" db="EMBL/GenBank/DDBJ databases">
        <title>Extensive intraspecific genome diversity in a model arbuscular mycorrhizal fungus.</title>
        <authorList>
            <person name="Chen E.C."/>
            <person name="Morin E."/>
            <person name="Beaudet D."/>
            <person name="Noel J."/>
            <person name="Ndikumana S."/>
            <person name="Charron P."/>
            <person name="St-Onge C."/>
            <person name="Giorgi J."/>
            <person name="Grigoriev I.V."/>
            <person name="Roux C."/>
            <person name="Martin F.M."/>
            <person name="Corradi N."/>
        </authorList>
    </citation>
    <scope>NUCLEOTIDE SEQUENCE [LARGE SCALE GENOMIC DNA]</scope>
    <source>
        <strain evidence="2 3">A5</strain>
    </source>
</reference>
<evidence type="ECO:0000313" key="2">
    <source>
        <dbReference type="EMBL" id="PKB93542.1"/>
    </source>
</evidence>
<keyword evidence="1" id="KW-0812">Transmembrane</keyword>
<organism evidence="2 3">
    <name type="scientific">Rhizophagus irregularis</name>
    <dbReference type="NCBI Taxonomy" id="588596"/>
    <lineage>
        <taxon>Eukaryota</taxon>
        <taxon>Fungi</taxon>
        <taxon>Fungi incertae sedis</taxon>
        <taxon>Mucoromycota</taxon>
        <taxon>Glomeromycotina</taxon>
        <taxon>Glomeromycetes</taxon>
        <taxon>Glomerales</taxon>
        <taxon>Glomeraceae</taxon>
        <taxon>Rhizophagus</taxon>
    </lineage>
</organism>
<accession>A0A2N0NG24</accession>
<keyword evidence="1" id="KW-1133">Transmembrane helix</keyword>
<comment type="caution">
    <text evidence="2">The sequence shown here is derived from an EMBL/GenBank/DDBJ whole genome shotgun (WGS) entry which is preliminary data.</text>
</comment>
<dbReference type="Proteomes" id="UP000232722">
    <property type="component" value="Unassembled WGS sequence"/>
</dbReference>
<evidence type="ECO:0000313" key="3">
    <source>
        <dbReference type="Proteomes" id="UP000232722"/>
    </source>
</evidence>
<evidence type="ECO:0000256" key="1">
    <source>
        <dbReference type="SAM" id="Phobius"/>
    </source>
</evidence>
<proteinExistence type="predicted"/>
<name>A0A2N0NG24_9GLOM</name>
<gene>
    <name evidence="2" type="ORF">RhiirA5_440993</name>
</gene>
<feature type="transmembrane region" description="Helical" evidence="1">
    <location>
        <begin position="12"/>
        <end position="30"/>
    </location>
</feature>
<dbReference type="EMBL" id="LLXJ01007790">
    <property type="protein sequence ID" value="PKB93542.1"/>
    <property type="molecule type" value="Genomic_DNA"/>
</dbReference>
<reference evidence="2 3" key="1">
    <citation type="submission" date="2016-04" db="EMBL/GenBank/DDBJ databases">
        <title>Genome analyses suggest a sexual origin of heterokaryosis in a supposedly ancient asexual fungus.</title>
        <authorList>
            <person name="Ropars J."/>
            <person name="Sedzielewska K."/>
            <person name="Noel J."/>
            <person name="Charron P."/>
            <person name="Farinelli L."/>
            <person name="Marton T."/>
            <person name="Kruger M."/>
            <person name="Pelin A."/>
            <person name="Brachmann A."/>
            <person name="Corradi N."/>
        </authorList>
    </citation>
    <scope>NUCLEOTIDE SEQUENCE [LARGE SCALE GENOMIC DNA]</scope>
    <source>
        <strain evidence="2 3">A5</strain>
    </source>
</reference>
<feature type="transmembrane region" description="Helical" evidence="1">
    <location>
        <begin position="50"/>
        <end position="70"/>
    </location>
</feature>